<evidence type="ECO:0000313" key="1">
    <source>
        <dbReference type="EMBL" id="GLV58782.1"/>
    </source>
</evidence>
<keyword evidence="2" id="KW-1185">Reference proteome</keyword>
<reference evidence="1 2" key="1">
    <citation type="submission" date="2023-02" db="EMBL/GenBank/DDBJ databases">
        <title>Dictyobacter halimunensis sp. nov., a new member of the class Ktedonobacteria from forest soil in a geothermal area.</title>
        <authorList>
            <person name="Rachmania M.K."/>
            <person name="Ningsih F."/>
            <person name="Sakai Y."/>
            <person name="Yabe S."/>
            <person name="Yokota A."/>
            <person name="Sjamsuridzal W."/>
        </authorList>
    </citation>
    <scope>NUCLEOTIDE SEQUENCE [LARGE SCALE GENOMIC DNA]</scope>
    <source>
        <strain evidence="1 2">S3.2.2.5</strain>
    </source>
</reference>
<proteinExistence type="predicted"/>
<dbReference type="Proteomes" id="UP001344906">
    <property type="component" value="Unassembled WGS sequence"/>
</dbReference>
<dbReference type="Pfam" id="PF00106">
    <property type="entry name" value="adh_short"/>
    <property type="match status" value="1"/>
</dbReference>
<evidence type="ECO:0000313" key="2">
    <source>
        <dbReference type="Proteomes" id="UP001344906"/>
    </source>
</evidence>
<dbReference type="InterPro" id="IPR036291">
    <property type="entry name" value="NAD(P)-bd_dom_sf"/>
</dbReference>
<sequence>MSEDDWDSLLDTNLKSAYLCSKAAVRMMIRARKGTIINEGQSYGYGITNNWSGTSGTASAHNHRVKYRSANSRRCPYGSYQ</sequence>
<dbReference type="SUPFAM" id="SSF51735">
    <property type="entry name" value="NAD(P)-binding Rossmann-fold domains"/>
    <property type="match status" value="1"/>
</dbReference>
<gene>
    <name evidence="1" type="ORF">KDH_56120</name>
</gene>
<name>A0ABQ6FWZ0_9CHLR</name>
<accession>A0ABQ6FWZ0</accession>
<organism evidence="1 2">
    <name type="scientific">Dictyobacter halimunensis</name>
    <dbReference type="NCBI Taxonomy" id="3026934"/>
    <lineage>
        <taxon>Bacteria</taxon>
        <taxon>Bacillati</taxon>
        <taxon>Chloroflexota</taxon>
        <taxon>Ktedonobacteria</taxon>
        <taxon>Ktedonobacterales</taxon>
        <taxon>Dictyobacteraceae</taxon>
        <taxon>Dictyobacter</taxon>
    </lineage>
</organism>
<protein>
    <submittedName>
        <fullName evidence="1">Uncharacterized protein</fullName>
    </submittedName>
</protein>
<dbReference type="EMBL" id="BSRI01000002">
    <property type="protein sequence ID" value="GLV58782.1"/>
    <property type="molecule type" value="Genomic_DNA"/>
</dbReference>
<dbReference type="InterPro" id="IPR002347">
    <property type="entry name" value="SDR_fam"/>
</dbReference>
<dbReference type="Gene3D" id="3.40.50.720">
    <property type="entry name" value="NAD(P)-binding Rossmann-like Domain"/>
    <property type="match status" value="1"/>
</dbReference>
<comment type="caution">
    <text evidence="1">The sequence shown here is derived from an EMBL/GenBank/DDBJ whole genome shotgun (WGS) entry which is preliminary data.</text>
</comment>